<evidence type="ECO:0000256" key="1">
    <source>
        <dbReference type="ARBA" id="ARBA00022485"/>
    </source>
</evidence>
<dbReference type="PANTHER" id="PTHR24960:SF79">
    <property type="entry name" value="PHOTOSYSTEM I IRON-SULFUR CENTER"/>
    <property type="match status" value="1"/>
</dbReference>
<keyword evidence="2" id="KW-0479">Metal-binding</keyword>
<name>A0A8J7URZ5_METVO</name>
<dbReference type="Proteomes" id="UP000740329">
    <property type="component" value="Unassembled WGS sequence"/>
</dbReference>
<accession>A0A8J7URZ5</accession>
<dbReference type="Pfam" id="PF12838">
    <property type="entry name" value="Fer4_7"/>
    <property type="match status" value="1"/>
</dbReference>
<dbReference type="InterPro" id="IPR017900">
    <property type="entry name" value="4Fe4S_Fe_S_CS"/>
</dbReference>
<proteinExistence type="predicted"/>
<keyword evidence="3" id="KW-0408">Iron</keyword>
<dbReference type="SUPFAM" id="SSF54862">
    <property type="entry name" value="4Fe-4S ferredoxins"/>
    <property type="match status" value="1"/>
</dbReference>
<feature type="domain" description="4Fe-4S ferredoxin-type" evidence="5">
    <location>
        <begin position="2"/>
        <end position="31"/>
    </location>
</feature>
<protein>
    <submittedName>
        <fullName evidence="6">4Fe-4S ferredoxin</fullName>
    </submittedName>
</protein>
<dbReference type="InterPro" id="IPR017896">
    <property type="entry name" value="4Fe4S_Fe-S-bd"/>
</dbReference>
<dbReference type="RefSeq" id="WP_013180263.1">
    <property type="nucleotide sequence ID" value="NZ_JAGGMO010000005.1"/>
</dbReference>
<dbReference type="OrthoDB" id="230142at2157"/>
<evidence type="ECO:0000313" key="6">
    <source>
        <dbReference type="EMBL" id="MBP2201102.1"/>
    </source>
</evidence>
<dbReference type="PROSITE" id="PS00198">
    <property type="entry name" value="4FE4S_FER_1"/>
    <property type="match status" value="1"/>
</dbReference>
<dbReference type="InterPro" id="IPR050157">
    <property type="entry name" value="PSI_iron-sulfur_center"/>
</dbReference>
<keyword evidence="4" id="KW-0411">Iron-sulfur</keyword>
<comment type="caution">
    <text evidence="6">The sequence shown here is derived from an EMBL/GenBank/DDBJ whole genome shotgun (WGS) entry which is preliminary data.</text>
</comment>
<dbReference type="PANTHER" id="PTHR24960">
    <property type="entry name" value="PHOTOSYSTEM I IRON-SULFUR CENTER-RELATED"/>
    <property type="match status" value="1"/>
</dbReference>
<dbReference type="Gene3D" id="3.30.70.20">
    <property type="match status" value="2"/>
</dbReference>
<evidence type="ECO:0000256" key="4">
    <source>
        <dbReference type="ARBA" id="ARBA00023014"/>
    </source>
</evidence>
<dbReference type="EMBL" id="JAGGMV010000001">
    <property type="protein sequence ID" value="MBP2201102.1"/>
    <property type="molecule type" value="Genomic_DNA"/>
</dbReference>
<evidence type="ECO:0000313" key="7">
    <source>
        <dbReference type="Proteomes" id="UP000740329"/>
    </source>
</evidence>
<evidence type="ECO:0000256" key="2">
    <source>
        <dbReference type="ARBA" id="ARBA00022723"/>
    </source>
</evidence>
<keyword evidence="1" id="KW-0004">4Fe-4S</keyword>
<gene>
    <name evidence="6" type="ORF">J3E07_000500</name>
</gene>
<reference evidence="6" key="1">
    <citation type="submission" date="2021-03" db="EMBL/GenBank/DDBJ databases">
        <title>Genomic Encyclopedia of Type Strains, Phase IV (KMG-V): Genome sequencing to study the core and pangenomes of soil and plant-associated prokaryotes.</title>
        <authorList>
            <person name="Whitman W."/>
        </authorList>
    </citation>
    <scope>NUCLEOTIDE SEQUENCE</scope>
    <source>
        <strain evidence="6">C4</strain>
    </source>
</reference>
<dbReference type="OMA" id="WGGKGPY"/>
<organism evidence="6 7">
    <name type="scientific">Methanococcus voltae</name>
    <dbReference type="NCBI Taxonomy" id="2188"/>
    <lineage>
        <taxon>Archaea</taxon>
        <taxon>Methanobacteriati</taxon>
        <taxon>Methanobacteriota</taxon>
        <taxon>Methanomada group</taxon>
        <taxon>Methanococci</taxon>
        <taxon>Methanococcales</taxon>
        <taxon>Methanococcaceae</taxon>
        <taxon>Methanococcus</taxon>
    </lineage>
</organism>
<sequence>MYSLKVYPERCHGCGNCVVACPVNAQDADVFGGKGPSSDEKLIMRIENGVVTVLKPELCGGCGACIEACPVDAIELEIIKK</sequence>
<dbReference type="AlphaFoldDB" id="A0A8J7URZ5"/>
<dbReference type="GO" id="GO:0046872">
    <property type="term" value="F:metal ion binding"/>
    <property type="evidence" value="ECO:0007669"/>
    <property type="project" value="UniProtKB-KW"/>
</dbReference>
<dbReference type="PROSITE" id="PS51379">
    <property type="entry name" value="4FE4S_FER_2"/>
    <property type="match status" value="2"/>
</dbReference>
<evidence type="ECO:0000259" key="5">
    <source>
        <dbReference type="PROSITE" id="PS51379"/>
    </source>
</evidence>
<dbReference type="GO" id="GO:0016491">
    <property type="term" value="F:oxidoreductase activity"/>
    <property type="evidence" value="ECO:0007669"/>
    <property type="project" value="UniProtKB-ARBA"/>
</dbReference>
<dbReference type="GO" id="GO:0051539">
    <property type="term" value="F:4 iron, 4 sulfur cluster binding"/>
    <property type="evidence" value="ECO:0007669"/>
    <property type="project" value="UniProtKB-KW"/>
</dbReference>
<evidence type="ECO:0000256" key="3">
    <source>
        <dbReference type="ARBA" id="ARBA00023004"/>
    </source>
</evidence>
<feature type="domain" description="4Fe-4S ferredoxin-type" evidence="5">
    <location>
        <begin position="49"/>
        <end position="79"/>
    </location>
</feature>